<feature type="region of interest" description="Disordered" evidence="1">
    <location>
        <begin position="69"/>
        <end position="88"/>
    </location>
</feature>
<dbReference type="OrthoDB" id="3395286at2"/>
<feature type="domain" description="DnaJ homologue subfamily C member 28 conserved" evidence="2">
    <location>
        <begin position="11"/>
        <end position="71"/>
    </location>
</feature>
<evidence type="ECO:0000313" key="5">
    <source>
        <dbReference type="Proteomes" id="UP000263928"/>
    </source>
</evidence>
<evidence type="ECO:0000256" key="1">
    <source>
        <dbReference type="SAM" id="MobiDB-lite"/>
    </source>
</evidence>
<protein>
    <submittedName>
        <fullName evidence="3">DUF1992 domain-containing protein</fullName>
    </submittedName>
</protein>
<evidence type="ECO:0000313" key="4">
    <source>
        <dbReference type="EMBL" id="SYZ32521.1"/>
    </source>
</evidence>
<reference evidence="4" key="2">
    <citation type="submission" date="2018-08" db="EMBL/GenBank/DDBJ databases">
        <authorList>
            <person name="Ferrada E.E."/>
            <person name="Latorre B.A."/>
        </authorList>
    </citation>
    <scope>NUCLEOTIDE SEQUENCE [LARGE SCALE GENOMIC DNA]</scope>
    <source>
        <strain evidence="4">Propionibacterium_australiense1</strain>
    </source>
</reference>
<dbReference type="InterPro" id="IPR018961">
    <property type="entry name" value="DnaJ_homolog_subfam-C_membr-28"/>
</dbReference>
<proteinExistence type="predicted"/>
<evidence type="ECO:0000313" key="6">
    <source>
        <dbReference type="Proteomes" id="UP000279336"/>
    </source>
</evidence>
<dbReference type="Proteomes" id="UP000263928">
    <property type="component" value="Unassembled WGS sequence"/>
</dbReference>
<keyword evidence="5" id="KW-1185">Reference proteome</keyword>
<gene>
    <name evidence="3" type="ORF">D7U36_03895</name>
    <name evidence="4" type="ORF">PROPAUS_0402</name>
</gene>
<reference evidence="5" key="1">
    <citation type="submission" date="2018-08" db="EMBL/GenBank/DDBJ databases">
        <authorList>
            <person name="Hornung B."/>
        </authorList>
    </citation>
    <scope>NUCLEOTIDE SEQUENCE [LARGE SCALE GENOMIC DNA]</scope>
</reference>
<dbReference type="EMBL" id="RCIW01000004">
    <property type="protein sequence ID" value="RLP12010.1"/>
    <property type="molecule type" value="Genomic_DNA"/>
</dbReference>
<name>A0A383S4B4_9ACTN</name>
<dbReference type="EMBL" id="UNQJ01000002">
    <property type="protein sequence ID" value="SYZ32521.1"/>
    <property type="molecule type" value="Genomic_DNA"/>
</dbReference>
<dbReference type="Proteomes" id="UP000279336">
    <property type="component" value="Unassembled WGS sequence"/>
</dbReference>
<reference evidence="3 6" key="3">
    <citation type="submission" date="2018-10" db="EMBL/GenBank/DDBJ databases">
        <title>Propionibacterium australiense Genome Sequencing and Assembly.</title>
        <authorList>
            <person name="Bernier A.-M."/>
            <person name="Bernard K."/>
        </authorList>
    </citation>
    <scope>NUCLEOTIDE SEQUENCE [LARGE SCALE GENOMIC DNA]</scope>
    <source>
        <strain evidence="3 6">NML98A078</strain>
    </source>
</reference>
<dbReference type="Pfam" id="PF09350">
    <property type="entry name" value="DJC28_CD"/>
    <property type="match status" value="1"/>
</dbReference>
<accession>A0A383S4B4</accession>
<evidence type="ECO:0000313" key="3">
    <source>
        <dbReference type="EMBL" id="RLP12010.1"/>
    </source>
</evidence>
<evidence type="ECO:0000259" key="2">
    <source>
        <dbReference type="Pfam" id="PF09350"/>
    </source>
</evidence>
<sequence length="88" mass="10152">MSTPRFESYPERLVREAIERGEFDNNPYTGRPIDLGRPGAEKPWIVERLEREDLSGVLPAHLRALRAMRGERAAEQQAGRYKEDDDGR</sequence>
<dbReference type="AlphaFoldDB" id="A0A383S4B4"/>
<dbReference type="RefSeq" id="WP_119160906.1">
    <property type="nucleotide sequence ID" value="NZ_LR134442.1"/>
</dbReference>
<organism evidence="4 5">
    <name type="scientific">Propionibacterium australiense</name>
    <dbReference type="NCBI Taxonomy" id="119981"/>
    <lineage>
        <taxon>Bacteria</taxon>
        <taxon>Bacillati</taxon>
        <taxon>Actinomycetota</taxon>
        <taxon>Actinomycetes</taxon>
        <taxon>Propionibacteriales</taxon>
        <taxon>Propionibacteriaceae</taxon>
        <taxon>Propionibacterium</taxon>
    </lineage>
</organism>